<sequence length="98" mass="10809">MEGRTGPVRYTCLQTGEGGIKEELQWVSPKSFFSWVPRQDLGIVARSATRSFLETAATAAAERRRTHHLTVIDVLSAGRRPAAGDHGNIRRAETRTSC</sequence>
<organism evidence="1 2">
    <name type="scientific">Pleuronectes platessa</name>
    <name type="common">European plaice</name>
    <dbReference type="NCBI Taxonomy" id="8262"/>
    <lineage>
        <taxon>Eukaryota</taxon>
        <taxon>Metazoa</taxon>
        <taxon>Chordata</taxon>
        <taxon>Craniata</taxon>
        <taxon>Vertebrata</taxon>
        <taxon>Euteleostomi</taxon>
        <taxon>Actinopterygii</taxon>
        <taxon>Neopterygii</taxon>
        <taxon>Teleostei</taxon>
        <taxon>Neoteleostei</taxon>
        <taxon>Acanthomorphata</taxon>
        <taxon>Carangaria</taxon>
        <taxon>Pleuronectiformes</taxon>
        <taxon>Pleuronectoidei</taxon>
        <taxon>Pleuronectidae</taxon>
        <taxon>Pleuronectes</taxon>
    </lineage>
</organism>
<dbReference type="Proteomes" id="UP001153269">
    <property type="component" value="Unassembled WGS sequence"/>
</dbReference>
<keyword evidence="2" id="KW-1185">Reference proteome</keyword>
<accession>A0A9N7YTF8</accession>
<gene>
    <name evidence="1" type="ORF">PLEPLA_LOCUS25459</name>
</gene>
<evidence type="ECO:0000313" key="1">
    <source>
        <dbReference type="EMBL" id="CAB1437489.1"/>
    </source>
</evidence>
<protein>
    <submittedName>
        <fullName evidence="1">Uncharacterized protein</fullName>
    </submittedName>
</protein>
<dbReference type="AlphaFoldDB" id="A0A9N7YTF8"/>
<dbReference type="EMBL" id="CADEAL010002035">
    <property type="protein sequence ID" value="CAB1437489.1"/>
    <property type="molecule type" value="Genomic_DNA"/>
</dbReference>
<comment type="caution">
    <text evidence="1">The sequence shown here is derived from an EMBL/GenBank/DDBJ whole genome shotgun (WGS) entry which is preliminary data.</text>
</comment>
<proteinExistence type="predicted"/>
<evidence type="ECO:0000313" key="2">
    <source>
        <dbReference type="Proteomes" id="UP001153269"/>
    </source>
</evidence>
<reference evidence="1" key="1">
    <citation type="submission" date="2020-03" db="EMBL/GenBank/DDBJ databases">
        <authorList>
            <person name="Weist P."/>
        </authorList>
    </citation>
    <scope>NUCLEOTIDE SEQUENCE</scope>
</reference>
<name>A0A9N7YTF8_PLEPL</name>